<proteinExistence type="predicted"/>
<evidence type="ECO:0000256" key="1">
    <source>
        <dbReference type="SAM" id="Phobius"/>
    </source>
</evidence>
<organism evidence="2 3">
    <name type="scientific">Streptomyces asiaticus subsp. ignotus</name>
    <dbReference type="NCBI Taxonomy" id="3098222"/>
    <lineage>
        <taxon>Bacteria</taxon>
        <taxon>Bacillati</taxon>
        <taxon>Actinomycetota</taxon>
        <taxon>Actinomycetes</taxon>
        <taxon>Kitasatosporales</taxon>
        <taxon>Streptomycetaceae</taxon>
        <taxon>Streptomyces</taxon>
        <taxon>Streptomyces violaceusniger group</taxon>
    </lineage>
</organism>
<evidence type="ECO:0000313" key="3">
    <source>
        <dbReference type="Proteomes" id="UP001354709"/>
    </source>
</evidence>
<dbReference type="EMBL" id="JAZBJO010000045">
    <property type="protein sequence ID" value="MEE4598243.1"/>
    <property type="molecule type" value="Genomic_DNA"/>
</dbReference>
<dbReference type="RefSeq" id="WP_330815466.1">
    <property type="nucleotide sequence ID" value="NZ_JAZBJO010000045.1"/>
</dbReference>
<comment type="caution">
    <text evidence="2">The sequence shown here is derived from an EMBL/GenBank/DDBJ whole genome shotgun (WGS) entry which is preliminary data.</text>
</comment>
<protein>
    <submittedName>
        <fullName evidence="2">Uncharacterized protein</fullName>
    </submittedName>
</protein>
<evidence type="ECO:0000313" key="2">
    <source>
        <dbReference type="EMBL" id="MEE4598243.1"/>
    </source>
</evidence>
<keyword evidence="1" id="KW-0812">Transmembrane</keyword>
<accession>A0ABU7QA48</accession>
<gene>
    <name evidence="2" type="ORF">V2J94_41480</name>
</gene>
<sequence length="56" mass="5501">MLAAASVFVAVAMAAALAVAIWPRRAPTTGARAVLTALIGASVAVTLAAIAAPYLH</sequence>
<name>A0ABU7QA48_9ACTN</name>
<dbReference type="Proteomes" id="UP001354709">
    <property type="component" value="Unassembled WGS sequence"/>
</dbReference>
<keyword evidence="1" id="KW-1133">Transmembrane helix</keyword>
<keyword evidence="1" id="KW-0472">Membrane</keyword>
<keyword evidence="3" id="KW-1185">Reference proteome</keyword>
<feature type="transmembrane region" description="Helical" evidence="1">
    <location>
        <begin position="34"/>
        <end position="55"/>
    </location>
</feature>
<reference evidence="2 3" key="1">
    <citation type="submission" date="2023-11" db="EMBL/GenBank/DDBJ databases">
        <title>30 novel species of actinomycetes from the DSMZ collection.</title>
        <authorList>
            <person name="Nouioui I."/>
        </authorList>
    </citation>
    <scope>NUCLEOTIDE SEQUENCE [LARGE SCALE GENOMIC DNA]</scope>
    <source>
        <strain evidence="2 3">DSM 41524</strain>
    </source>
</reference>